<dbReference type="GO" id="GO:0035091">
    <property type="term" value="F:phosphatidylinositol binding"/>
    <property type="evidence" value="ECO:0007669"/>
    <property type="project" value="InterPro"/>
</dbReference>
<dbReference type="Gene3D" id="3.30.1520.10">
    <property type="entry name" value="Phox-like domain"/>
    <property type="match status" value="1"/>
</dbReference>
<dbReference type="InterPro" id="IPR029006">
    <property type="entry name" value="ADF-H/Gelsolin-like_dom_sf"/>
</dbReference>
<dbReference type="Gene3D" id="3.40.20.10">
    <property type="entry name" value="Severin"/>
    <property type="match status" value="4"/>
</dbReference>
<dbReference type="Gene3D" id="2.60.120.10">
    <property type="entry name" value="Jelly Rolls"/>
    <property type="match status" value="1"/>
</dbReference>
<dbReference type="SUPFAM" id="SSF55753">
    <property type="entry name" value="Actin depolymerizing proteins"/>
    <property type="match status" value="4"/>
</dbReference>
<sequence length="2247" mass="243171">MSGGTLASVQVTIPRTEEVVDNTGGSLVRRAARTVFVVQVGCKVGGRAQQWQHHKRYGYFERLAQTAGRAAKSLGETPPPLPRRRLLGHTDPRYLSAFRDELQVYMSSAVELVRRECHARDAELGEMLLMLELPPASDAATWERRGPDVGVGEAPIACDGYLRKQGGWHSAKPSAQQRKWRQRWFVLTGSSLHYYTDNSFSMHRGTLELQGCEVSSLTSPDGDTKEHFQLLITLAGREVRLAADSADECREWESQLRAGAALPPSAPPAAGTRDKRLAQLSAERQQSRLVRALDDEKRADRTLSPADEEQFAKSLELLLRAQECGREWRGFSSEELCTLVREGGMVVQRFYREETLLRLGEAGTFFGVVLQGTVAVRQADTVTSLKYPGQLLGELALFNGGLRSADLVTTSGDKRRPGYVATMSFYSLERSKASGSDAARAVAEKLNALLARCVLSRSGAADDEAALAELYEKQRLQQWGSAGRAVDTEAALLAAQLASLHDAPRAPPAARAERSRADLKAPPAASPAGGGQREGGVALHEQLELAFLRSSAPPHISPGWHRYWCALAGSCLYLYTSPTAFRCVGVLALAAEASTVVPCSKHLHPSRGGAIQLRHVVADLMGTRYVSALLAAASWERTAVWAEALRAGVGLAPAAPPDAGDRCATLASPSSLALHAATVGGVSAALRLAAPPDLSYAAFLRAQRGVLAAARREGTPFSEDLETGLSLWVVARHTARRLKGAPPHRLEAHRAYVLLYAHVGDEACSGGEAHMAVDVHHWSGAAASADAAGAAAILSVHLLYALEGEAKIHCEEAGSESERFVRYVHAGLLAVDGGERRRDKAPAARRDEACCLWPAAREAPPAVLYHVLSPVEPPYRLNCAATPVADALLDEARGAFVLDVTAEGGGREHLVWGGIHLVERPAAPQRMAALLLAHNLHNREYGGVSRVRVKADGTYGREELQLRRGAGGATRGLSGRVSAIIVLGARHRGGGGGGGGSSDSEEGEGGEEAEAVELVVSEAAVESGRPPPSVLRPTDAVVLVTEAQVFVWSGAHTLPYQRWAGWVLARAAAAAATPREGFAPCRAVAGAEPAALTALFSHWPLPYSLESQLAALHPDGKVPAEWPLCAEELRELATPPPPPPSPRRELNVWQILPNENSAESIRLLPRRLHGLFRSDSCYMVLDTHVNPLTRRKQHILYFWMGEHADRMFFLMWRWQLSGQVAAQVPVLAEVVLEQHLEPPDFYAVFRLDERGGADDAAARVPSLVFLDCAAPPRAAAAEALRHGLPSFCGALHVGGSGERHACAREVPPHACRLNSCGSFVIQTDEQLQLVWHGKGAKPYTRALALQLAARLRGARAWLEVEEEAPSAQLWAALEGGAAAFQPQRLVTHVPIDPRLLRCTCLAGRWQVGELVGFGQHSLVSEHVYLFDAYNVVYLWFGKASRIADQRMARRFAAAFLEAAADGRPPQEVKETHEGDEPLDFTCYFHRWAKVAAAFPDPYARRLEERGRAEMFGRVVDTVYNDDAPYKDFHAVGRWGGGGGRWTLAAASPYGLSKAFLDEVKLGGTPSNDVRQEALRLDGVTVLVTSLRVDERKHARCAALCQLLRRAKVDFRVVDLAQPEHRLARMQAARALRERSKSEFDLLSLPLLFHDDELVLVGDERPALGYPRLQHMSERELCELLGAGPAAALNKMSRWYMQRVKKTFAPAQLPTLKEVEEGCTAAGRSGYLEKEGGFFAWERRFFVLTDAGSLYWFKDTKSNGTANGVVHLHAESGARLQTLGAKLSFELVTSKKTYVLRAKDGRDLADWLRALRAIISTAAPPAADSARSSLGAAAGGAATAAGGAAGGAPRGVASSRFVAPLAFHGVAAAAEQSVLALTPRERGGLAKKFVDLGAKLGGGSSYTLRREARACTPSRRESCDASRGRTSSAALVPGRGVPFGLLEGASSRGTVKLRFFCVRDAMLLHYEAGKAARDAWEALVASGGASRGGWVGGGEGGAWLVSLDDELWAGSGKLAAALDPFHPRGVVPLIRGEVQPLLEAAHAIQVRQHDYEYHLMCGGAHEHAAWLGALRCAQDVSAHKLSTTILSRQRAVAARDESIQKEARAARLASELRDEAEKNKKLAARLEASNMELQANLNEQRRHLEEAQRDNHERLADLKKAADLKERHEAASARSEKASAALVQQTEELQHVHDHVEPQLEQLAEKARLADQKAAESAAQARRLEEQLQAAHTQLQKEQARAHELSLP</sequence>
<evidence type="ECO:0008006" key="7">
    <source>
        <dbReference type="Google" id="ProtNLM"/>
    </source>
</evidence>
<dbReference type="Pfam" id="PF00169">
    <property type="entry name" value="PH"/>
    <property type="match status" value="2"/>
</dbReference>
<dbReference type="SMART" id="SM00233">
    <property type="entry name" value="PH"/>
    <property type="match status" value="4"/>
</dbReference>
<proteinExistence type="predicted"/>
<dbReference type="SUPFAM" id="SSF50729">
    <property type="entry name" value="PH domain-like"/>
    <property type="match status" value="3"/>
</dbReference>
<protein>
    <recommendedName>
        <fullName evidence="7">Calmodulin</fullName>
    </recommendedName>
</protein>
<dbReference type="InterPro" id="IPR000595">
    <property type="entry name" value="cNMP-bd_dom"/>
</dbReference>
<dbReference type="Gene3D" id="3.40.30.10">
    <property type="entry name" value="Glutaredoxin"/>
    <property type="match status" value="1"/>
</dbReference>
<feature type="compositionally biased region" description="Acidic residues" evidence="2">
    <location>
        <begin position="999"/>
        <end position="1009"/>
    </location>
</feature>
<feature type="compositionally biased region" description="Basic and acidic residues" evidence="2">
    <location>
        <begin position="2237"/>
        <end position="2247"/>
    </location>
</feature>
<gene>
    <name evidence="5" type="ORF">AB1Y20_016095</name>
</gene>
<dbReference type="Gene3D" id="2.30.29.30">
    <property type="entry name" value="Pleckstrin-homology domain (PH domain)/Phosphotyrosine-binding domain (PTB)"/>
    <property type="match status" value="3"/>
</dbReference>
<dbReference type="PROSITE" id="PS50003">
    <property type="entry name" value="PH_DOMAIN"/>
    <property type="match status" value="2"/>
</dbReference>
<feature type="region of interest" description="Disordered" evidence="2">
    <location>
        <begin position="2206"/>
        <end position="2247"/>
    </location>
</feature>
<keyword evidence="6" id="KW-1185">Reference proteome</keyword>
<dbReference type="PROSITE" id="PS50042">
    <property type="entry name" value="CNMP_BINDING_3"/>
    <property type="match status" value="1"/>
</dbReference>
<organism evidence="5 6">
    <name type="scientific">Prymnesium parvum</name>
    <name type="common">Toxic golden alga</name>
    <dbReference type="NCBI Taxonomy" id="97485"/>
    <lineage>
        <taxon>Eukaryota</taxon>
        <taxon>Haptista</taxon>
        <taxon>Haptophyta</taxon>
        <taxon>Prymnesiophyceae</taxon>
        <taxon>Prymnesiales</taxon>
        <taxon>Prymnesiaceae</taxon>
        <taxon>Prymnesium</taxon>
    </lineage>
</organism>
<name>A0AB34JYK5_PRYPA</name>
<evidence type="ECO:0000256" key="2">
    <source>
        <dbReference type="SAM" id="MobiDB-lite"/>
    </source>
</evidence>
<dbReference type="GO" id="GO:0051015">
    <property type="term" value="F:actin filament binding"/>
    <property type="evidence" value="ECO:0007669"/>
    <property type="project" value="InterPro"/>
</dbReference>
<reference evidence="5 6" key="1">
    <citation type="journal article" date="2024" name="Science">
        <title>Giant polyketide synthase enzymes in the biosynthesis of giant marine polyether toxins.</title>
        <authorList>
            <person name="Fallon T.R."/>
            <person name="Shende V.V."/>
            <person name="Wierzbicki I.H."/>
            <person name="Pendleton A.L."/>
            <person name="Watervoot N.F."/>
            <person name="Auber R.P."/>
            <person name="Gonzalez D.J."/>
            <person name="Wisecaver J.H."/>
            <person name="Moore B.S."/>
        </authorList>
    </citation>
    <scope>NUCLEOTIDE SEQUENCE [LARGE SCALE GENOMIC DNA]</scope>
    <source>
        <strain evidence="5 6">12B1</strain>
    </source>
</reference>
<dbReference type="SMART" id="SM00262">
    <property type="entry name" value="GEL"/>
    <property type="match status" value="3"/>
</dbReference>
<dbReference type="CDD" id="cd00038">
    <property type="entry name" value="CAP_ED"/>
    <property type="match status" value="1"/>
</dbReference>
<dbReference type="PANTHER" id="PTHR11977:SF51">
    <property type="entry name" value="PROTEIN FLIGHTLESS-1 HOMOLOG"/>
    <property type="match status" value="1"/>
</dbReference>
<dbReference type="EMBL" id="JBGBPQ010000003">
    <property type="protein sequence ID" value="KAL1527429.1"/>
    <property type="molecule type" value="Genomic_DNA"/>
</dbReference>
<evidence type="ECO:0000313" key="5">
    <source>
        <dbReference type="EMBL" id="KAL1527429.1"/>
    </source>
</evidence>
<dbReference type="Pfam" id="PF00626">
    <property type="entry name" value="Gelsolin"/>
    <property type="match status" value="1"/>
</dbReference>
<feature type="domain" description="PH" evidence="3">
    <location>
        <begin position="1720"/>
        <end position="1815"/>
    </location>
</feature>
<comment type="caution">
    <text evidence="5">The sequence shown here is derived from an EMBL/GenBank/DDBJ whole genome shotgun (WGS) entry which is preliminary data.</text>
</comment>
<dbReference type="PANTHER" id="PTHR11977">
    <property type="entry name" value="VILLIN"/>
    <property type="match status" value="1"/>
</dbReference>
<dbReference type="InterPro" id="IPR007123">
    <property type="entry name" value="Gelsolin-like_dom"/>
</dbReference>
<evidence type="ECO:0000259" key="3">
    <source>
        <dbReference type="PROSITE" id="PS50003"/>
    </source>
</evidence>
<feature type="domain" description="PH" evidence="3">
    <location>
        <begin position="155"/>
        <end position="261"/>
    </location>
</feature>
<evidence type="ECO:0000259" key="4">
    <source>
        <dbReference type="PROSITE" id="PS50042"/>
    </source>
</evidence>
<dbReference type="InterPro" id="IPR018490">
    <property type="entry name" value="cNMP-bd_dom_sf"/>
</dbReference>
<dbReference type="InterPro" id="IPR011993">
    <property type="entry name" value="PH-like_dom_sf"/>
</dbReference>
<dbReference type="InterPro" id="IPR036871">
    <property type="entry name" value="PX_dom_sf"/>
</dbReference>
<evidence type="ECO:0000313" key="6">
    <source>
        <dbReference type="Proteomes" id="UP001515480"/>
    </source>
</evidence>
<feature type="region of interest" description="Disordered" evidence="2">
    <location>
        <begin position="988"/>
        <end position="1009"/>
    </location>
</feature>
<feature type="region of interest" description="Disordered" evidence="2">
    <location>
        <begin position="504"/>
        <end position="534"/>
    </location>
</feature>
<dbReference type="InterPro" id="IPR014710">
    <property type="entry name" value="RmlC-like_jellyroll"/>
</dbReference>
<evidence type="ECO:0000256" key="1">
    <source>
        <dbReference type="ARBA" id="ARBA00022737"/>
    </source>
</evidence>
<dbReference type="SUPFAM" id="SSF51206">
    <property type="entry name" value="cAMP-binding domain-like"/>
    <property type="match status" value="1"/>
</dbReference>
<dbReference type="InterPro" id="IPR007122">
    <property type="entry name" value="Villin/Gelsolin"/>
</dbReference>
<keyword evidence="1" id="KW-0677">Repeat</keyword>
<accession>A0AB34JYK5</accession>
<dbReference type="InterPro" id="IPR001849">
    <property type="entry name" value="PH_domain"/>
</dbReference>
<dbReference type="Proteomes" id="UP001515480">
    <property type="component" value="Unassembled WGS sequence"/>
</dbReference>
<feature type="domain" description="Cyclic nucleotide-binding" evidence="4">
    <location>
        <begin position="354"/>
        <end position="411"/>
    </location>
</feature>